<dbReference type="EMBL" id="CP028519">
    <property type="protein sequence ID" value="AVY95690.1"/>
    <property type="molecule type" value="Genomic_DNA"/>
</dbReference>
<proteinExistence type="predicted"/>
<sequence>MEYLPMLNLAANAAAQAAGVARLPGAVRDLASAVSQADSAAALTQKAAGLLTSAAPMLKGPVGQAVSRAAGIIDLASKDLSAAGAQVLQEAGARLGAASGMLKRAIGGSLGNLAGGLSAQNLARSALSAAGLKFNDAPASSFQLEIAGEKGQLFRFALGQAAFDQLRRSNKFNNPAQERLQRTQALQAVSRGGNTLTLSGAVFLAAHGSGHLNALRAIGDRLEPVTLTTGYGELLGRWYLNSIDEEQSHFFRDGAPRKQSFTLEFGLYGDDYQNL</sequence>
<evidence type="ECO:0000313" key="1">
    <source>
        <dbReference type="EMBL" id="AVY95690.1"/>
    </source>
</evidence>
<accession>A0A2S0PE84</accession>
<evidence type="ECO:0008006" key="3">
    <source>
        <dbReference type="Google" id="ProtNLM"/>
    </source>
</evidence>
<keyword evidence="2" id="KW-1185">Reference proteome</keyword>
<dbReference type="InterPro" id="IPR009734">
    <property type="entry name" value="Myoviridae_GpU"/>
</dbReference>
<dbReference type="KEGG" id="maer:DAI18_17810"/>
<organism evidence="1 2">
    <name type="scientific">Microvirgula aerodenitrificans</name>
    <dbReference type="NCBI Taxonomy" id="57480"/>
    <lineage>
        <taxon>Bacteria</taxon>
        <taxon>Pseudomonadati</taxon>
        <taxon>Pseudomonadota</taxon>
        <taxon>Betaproteobacteria</taxon>
        <taxon>Neisseriales</taxon>
        <taxon>Aquaspirillaceae</taxon>
        <taxon>Microvirgula</taxon>
    </lineage>
</organism>
<protein>
    <recommendedName>
        <fullName evidence="3">Phage tail protein</fullName>
    </recommendedName>
</protein>
<evidence type="ECO:0000313" key="2">
    <source>
        <dbReference type="Proteomes" id="UP000244173"/>
    </source>
</evidence>
<dbReference type="AlphaFoldDB" id="A0A2S0PE84"/>
<dbReference type="Proteomes" id="UP000244173">
    <property type="component" value="Chromosome"/>
</dbReference>
<name>A0A2S0PE84_9NEIS</name>
<dbReference type="OrthoDB" id="1550902at2"/>
<dbReference type="RefSeq" id="WP_107890083.1">
    <property type="nucleotide sequence ID" value="NZ_CP028519.1"/>
</dbReference>
<gene>
    <name evidence="1" type="ORF">DAI18_17810</name>
</gene>
<dbReference type="Pfam" id="PF06995">
    <property type="entry name" value="Phage_P2_GpU"/>
    <property type="match status" value="1"/>
</dbReference>
<reference evidence="1 2" key="1">
    <citation type="submission" date="2018-04" db="EMBL/GenBank/DDBJ databases">
        <title>Denitrifier Microvirgula.</title>
        <authorList>
            <person name="Anderson E."/>
            <person name="Jang J."/>
            <person name="Ishii S."/>
        </authorList>
    </citation>
    <scope>NUCLEOTIDE SEQUENCE [LARGE SCALE GENOMIC DNA]</scope>
    <source>
        <strain evidence="1 2">BE2.4</strain>
    </source>
</reference>